<comment type="caution">
    <text evidence="4">The sequence shown here is derived from an EMBL/GenBank/DDBJ whole genome shotgun (WGS) entry which is preliminary data.</text>
</comment>
<evidence type="ECO:0000256" key="2">
    <source>
        <dbReference type="ARBA" id="ARBA00022679"/>
    </source>
</evidence>
<sequence>MVDSPGPRRGPLAGLAVLDLSWGAAGPMTTMLLADSGADVLRIESPHGDRVRDEVAYTVWHRGKRGAVLDLRDAEGRAAFLRLAERADVLVESFEPGVTTRLGIDEPTLRAANPQLVYCSITGYGPDGPDAHRPGIDALVAARTGLQWESRGFAGTVLNRISGAGIPLPDIEVPDLPASRFDQDGPVFPRSTWPSLGAAYLATAGISAALRAREVTGLGEHVRTSLLQGAMAAAGPNWQRVDDAGAPGYWMWVTDRRAPEGLFECADGRWVHFWTMRPTLVLDAAEADELAIEGPRDDMRAGIRIGMDADELPILYLFHGQLAEAFRKFPSDQWVAFGAARNLGIALVRSPEEAFADQALLDHGCVVEVADPDAGPIRHAGVLLEFTATPGAVTGPAPRRGEHTSAALAAAAAAATPAGEQAPQRPAGQAAASRRLDRGPLDGVRVLDLGLGVAGPWGGRVLADLGADVIKVHALHDGYWTGTHLGLGTNWGKRSIALNLKDPAAREVLDRLLATADVLAHNMRPGAAERLGIGYEQLRERFPRLVYCHTRGFEDGPRSLQPGTDQTANALAGTEYEDGACRFGTPPLWSRINMGDTGNGYLWATAVIQALYHRECTGQGQRVGTAIINATLLATSYAYSLADGTPVDRPRIDAQQRGLSALYGLYQLAGDDWLTIAVLDDAAWPDLCDALDAPAELRDDARFADQAGRRAHDADLRAALEPLFARRTADDVVAAFEKRNLPCELSSTTYSTRLFDDPEIRARGWIATARRPGVGRIEQPGVLVDLATHPGRVAGPPCLAGEHTRPILTELGYDEASIAALLDSRAALDAPVA</sequence>
<reference evidence="4" key="1">
    <citation type="submission" date="2020-12" db="EMBL/GenBank/DDBJ databases">
        <title>Genomic characterization of non-nitrogen-fixing Frankia strains.</title>
        <authorList>
            <person name="Carlos-Shanley C."/>
            <person name="Guerra T."/>
            <person name="Hahn D."/>
        </authorList>
    </citation>
    <scope>NUCLEOTIDE SEQUENCE</scope>
    <source>
        <strain evidence="4">CN6</strain>
    </source>
</reference>
<feature type="compositionally biased region" description="Low complexity" evidence="3">
    <location>
        <begin position="406"/>
        <end position="433"/>
    </location>
</feature>
<evidence type="ECO:0000256" key="1">
    <source>
        <dbReference type="ARBA" id="ARBA00008383"/>
    </source>
</evidence>
<dbReference type="GO" id="GO:0016740">
    <property type="term" value="F:transferase activity"/>
    <property type="evidence" value="ECO:0007669"/>
    <property type="project" value="UniProtKB-KW"/>
</dbReference>
<gene>
    <name evidence="4" type="ORF">I7412_09645</name>
</gene>
<dbReference type="PANTHER" id="PTHR48228">
    <property type="entry name" value="SUCCINYL-COA--D-CITRAMALATE COA-TRANSFERASE"/>
    <property type="match status" value="1"/>
</dbReference>
<feature type="region of interest" description="Disordered" evidence="3">
    <location>
        <begin position="393"/>
        <end position="435"/>
    </location>
</feature>
<name>A0A937RJB8_9ACTN</name>
<dbReference type="PANTHER" id="PTHR48228:SF6">
    <property type="entry name" value="L-CARNITINE COA-TRANSFERASE"/>
    <property type="match status" value="1"/>
</dbReference>
<dbReference type="AlphaFoldDB" id="A0A937RJB8"/>
<dbReference type="InterPro" id="IPR044855">
    <property type="entry name" value="CoA-Trfase_III_dom3_sf"/>
</dbReference>
<dbReference type="InterPro" id="IPR003673">
    <property type="entry name" value="CoA-Trfase_fam_III"/>
</dbReference>
<protein>
    <submittedName>
        <fullName evidence="4">CoA transferase</fullName>
    </submittedName>
</protein>
<dbReference type="Gene3D" id="3.30.1540.10">
    <property type="entry name" value="formyl-coa transferase, domain 3"/>
    <property type="match status" value="1"/>
</dbReference>
<dbReference type="InterPro" id="IPR050509">
    <property type="entry name" value="CoA-transferase_III"/>
</dbReference>
<evidence type="ECO:0000313" key="4">
    <source>
        <dbReference type="EMBL" id="MBL7627428.1"/>
    </source>
</evidence>
<dbReference type="Proteomes" id="UP000604475">
    <property type="component" value="Unassembled WGS sequence"/>
</dbReference>
<evidence type="ECO:0000313" key="5">
    <source>
        <dbReference type="Proteomes" id="UP000604475"/>
    </source>
</evidence>
<accession>A0A937RJB8</accession>
<dbReference type="EMBL" id="JAEACQ010000160">
    <property type="protein sequence ID" value="MBL7627428.1"/>
    <property type="molecule type" value="Genomic_DNA"/>
</dbReference>
<evidence type="ECO:0000256" key="3">
    <source>
        <dbReference type="SAM" id="MobiDB-lite"/>
    </source>
</evidence>
<dbReference type="RefSeq" id="WP_203002685.1">
    <property type="nucleotide sequence ID" value="NZ_JADWYU010000099.1"/>
</dbReference>
<dbReference type="Gene3D" id="3.40.50.10540">
    <property type="entry name" value="Crotonobetainyl-coa:carnitine coa-transferase, domain 1"/>
    <property type="match status" value="2"/>
</dbReference>
<organism evidence="4 5">
    <name type="scientific">Frankia nepalensis</name>
    <dbReference type="NCBI Taxonomy" id="1836974"/>
    <lineage>
        <taxon>Bacteria</taxon>
        <taxon>Bacillati</taxon>
        <taxon>Actinomycetota</taxon>
        <taxon>Actinomycetes</taxon>
        <taxon>Frankiales</taxon>
        <taxon>Frankiaceae</taxon>
        <taxon>Frankia</taxon>
    </lineage>
</organism>
<keyword evidence="5" id="KW-1185">Reference proteome</keyword>
<comment type="similarity">
    <text evidence="1">Belongs to the CoA-transferase III family.</text>
</comment>
<dbReference type="SUPFAM" id="SSF89796">
    <property type="entry name" value="CoA-transferase family III (CaiB/BaiF)"/>
    <property type="match status" value="2"/>
</dbReference>
<keyword evidence="2 4" id="KW-0808">Transferase</keyword>
<proteinExistence type="inferred from homology"/>
<dbReference type="Pfam" id="PF02515">
    <property type="entry name" value="CoA_transf_3"/>
    <property type="match status" value="2"/>
</dbReference>
<dbReference type="InterPro" id="IPR023606">
    <property type="entry name" value="CoA-Trfase_III_dom_1_sf"/>
</dbReference>